<feature type="compositionally biased region" description="Basic and acidic residues" evidence="8">
    <location>
        <begin position="551"/>
        <end position="568"/>
    </location>
</feature>
<reference evidence="10 11" key="1">
    <citation type="submission" date="2024-04" db="EMBL/GenBank/DDBJ databases">
        <title>Genome assembly C_amara_ONT_v2.</title>
        <authorList>
            <person name="Yant L."/>
            <person name="Moore C."/>
            <person name="Slenker M."/>
        </authorList>
    </citation>
    <scope>NUCLEOTIDE SEQUENCE [LARGE SCALE GENOMIC DNA]</scope>
    <source>
        <tissue evidence="10">Leaf</tissue>
    </source>
</reference>
<evidence type="ECO:0000256" key="5">
    <source>
        <dbReference type="ARBA" id="ARBA00023125"/>
    </source>
</evidence>
<feature type="compositionally biased region" description="Acidic residues" evidence="8">
    <location>
        <begin position="572"/>
        <end position="581"/>
    </location>
</feature>
<evidence type="ECO:0000256" key="7">
    <source>
        <dbReference type="PROSITE-ProRule" id="PRU00027"/>
    </source>
</evidence>
<keyword evidence="4" id="KW-0805">Transcription regulation</keyword>
<sequence length="609" mass="70196">MDSTDDPTKSTANYGTEGGSSNPDSYEQQQETESSGNVEESKKRSKVWLHFVKTNIFDKAKCIHCGTMITCRTKHGSTTSAMLNHIPKCKLMTPEEDDGENVDKKLKQTTLYHHNQKDGVVGSKIPSYVAFSQLVTRKALVKMIIMDVWPFRFVEHRGFRRFMSVAQPRFDIPCRQTVARDCLQLYEDERGKLRKFFRNYKGSISLTTDCWTSIPNLSYMCLTAHYIDEKWGLHKRIINFCIVDNHAGETVGKMVEKCCIFWGIRKVFTITVDNASSNDLALRYLKKKLTSWGTTILGGEFLHMRCGAHILGLIVKDSLKESHGSILRIRSAVRYVRSSPSRLKRFKECLEIQKVESKAGLCLDVETRWNSTFMMLQAAVSLKKGFDMLELEDDKYVAELTRICEAVPSESDWCYASALSDILQYFYDATVNISGSKYVTGNTYMKEIFGVGWMIVKMETLEDTHKKAMAEKMKLKFYKYWGNFDNTNLMIYVAAVLDPRYKMRWVKWMIEGTYPPYEAFSLIEKITDALNRLLAHYLSLQSEDPVVSFQRKKDAESQSKDKEKRHSLMDSMFDDAEESEGAEVIKSELESYLDDVREDRKNPDFKILN</sequence>
<keyword evidence="3" id="KW-0862">Zinc</keyword>
<evidence type="ECO:0000256" key="1">
    <source>
        <dbReference type="ARBA" id="ARBA00022723"/>
    </source>
</evidence>
<keyword evidence="1" id="KW-0479">Metal-binding</keyword>
<evidence type="ECO:0000313" key="10">
    <source>
        <dbReference type="EMBL" id="KAL1198054.1"/>
    </source>
</evidence>
<dbReference type="AlphaFoldDB" id="A0ABD1A4V4"/>
<dbReference type="InterPro" id="IPR003656">
    <property type="entry name" value="Znf_BED"/>
</dbReference>
<evidence type="ECO:0000256" key="8">
    <source>
        <dbReference type="SAM" id="MobiDB-lite"/>
    </source>
</evidence>
<dbReference type="SUPFAM" id="SSF53098">
    <property type="entry name" value="Ribonuclease H-like"/>
    <property type="match status" value="1"/>
</dbReference>
<dbReference type="PANTHER" id="PTHR46481:SF8">
    <property type="entry name" value="ZINC FINGER BED DOMAIN-CONTAINING PROTEIN RICESLEEPER 1-LIKE"/>
    <property type="match status" value="1"/>
</dbReference>
<evidence type="ECO:0000256" key="3">
    <source>
        <dbReference type="ARBA" id="ARBA00022833"/>
    </source>
</evidence>
<evidence type="ECO:0000256" key="4">
    <source>
        <dbReference type="ARBA" id="ARBA00023015"/>
    </source>
</evidence>
<evidence type="ECO:0000256" key="2">
    <source>
        <dbReference type="ARBA" id="ARBA00022771"/>
    </source>
</evidence>
<feature type="compositionally biased region" description="Polar residues" evidence="8">
    <location>
        <begin position="1"/>
        <end position="38"/>
    </location>
</feature>
<keyword evidence="5" id="KW-0238">DNA-binding</keyword>
<evidence type="ECO:0000259" key="9">
    <source>
        <dbReference type="PROSITE" id="PS50808"/>
    </source>
</evidence>
<feature type="domain" description="BED-type" evidence="9">
    <location>
        <begin position="42"/>
        <end position="102"/>
    </location>
</feature>
<feature type="region of interest" description="Disordered" evidence="8">
    <location>
        <begin position="549"/>
        <end position="582"/>
    </location>
</feature>
<dbReference type="InterPro" id="IPR025525">
    <property type="entry name" value="hAT-like_transposase_RNase-H"/>
</dbReference>
<dbReference type="EMBL" id="JBANAX010000675">
    <property type="protein sequence ID" value="KAL1198054.1"/>
    <property type="molecule type" value="Genomic_DNA"/>
</dbReference>
<accession>A0ABD1A4V4</accession>
<organism evidence="10 11">
    <name type="scientific">Cardamine amara subsp. amara</name>
    <dbReference type="NCBI Taxonomy" id="228776"/>
    <lineage>
        <taxon>Eukaryota</taxon>
        <taxon>Viridiplantae</taxon>
        <taxon>Streptophyta</taxon>
        <taxon>Embryophyta</taxon>
        <taxon>Tracheophyta</taxon>
        <taxon>Spermatophyta</taxon>
        <taxon>Magnoliopsida</taxon>
        <taxon>eudicotyledons</taxon>
        <taxon>Gunneridae</taxon>
        <taxon>Pentapetalae</taxon>
        <taxon>rosids</taxon>
        <taxon>malvids</taxon>
        <taxon>Brassicales</taxon>
        <taxon>Brassicaceae</taxon>
        <taxon>Cardamineae</taxon>
        <taxon>Cardamine</taxon>
    </lineage>
</organism>
<keyword evidence="11" id="KW-1185">Reference proteome</keyword>
<evidence type="ECO:0000256" key="6">
    <source>
        <dbReference type="ARBA" id="ARBA00023163"/>
    </source>
</evidence>
<dbReference type="InterPro" id="IPR052035">
    <property type="entry name" value="ZnF_BED_domain_contain"/>
</dbReference>
<feature type="region of interest" description="Disordered" evidence="8">
    <location>
        <begin position="1"/>
        <end position="40"/>
    </location>
</feature>
<dbReference type="SMART" id="SM00614">
    <property type="entry name" value="ZnF_BED"/>
    <property type="match status" value="1"/>
</dbReference>
<proteinExistence type="predicted"/>
<dbReference type="GO" id="GO:0003677">
    <property type="term" value="F:DNA binding"/>
    <property type="evidence" value="ECO:0007669"/>
    <property type="project" value="UniProtKB-KW"/>
</dbReference>
<dbReference type="InterPro" id="IPR012337">
    <property type="entry name" value="RNaseH-like_sf"/>
</dbReference>
<comment type="caution">
    <text evidence="10">The sequence shown here is derived from an EMBL/GenBank/DDBJ whole genome shotgun (WGS) entry which is preliminary data.</text>
</comment>
<dbReference type="GO" id="GO:0008270">
    <property type="term" value="F:zinc ion binding"/>
    <property type="evidence" value="ECO:0007669"/>
    <property type="project" value="UniProtKB-KW"/>
</dbReference>
<keyword evidence="2 7" id="KW-0863">Zinc-finger</keyword>
<protein>
    <submittedName>
        <fullName evidence="10">Zinc finger BED domain-containing protein RICESLEEPER 2</fullName>
    </submittedName>
</protein>
<name>A0ABD1A4V4_CARAN</name>
<dbReference type="PROSITE" id="PS50808">
    <property type="entry name" value="ZF_BED"/>
    <property type="match status" value="1"/>
</dbReference>
<evidence type="ECO:0000313" key="11">
    <source>
        <dbReference type="Proteomes" id="UP001558713"/>
    </source>
</evidence>
<dbReference type="SUPFAM" id="SSF140996">
    <property type="entry name" value="Hermes dimerisation domain"/>
    <property type="match status" value="1"/>
</dbReference>
<dbReference type="Pfam" id="PF14372">
    <property type="entry name" value="hAT-like_RNase-H"/>
    <property type="match status" value="1"/>
</dbReference>
<dbReference type="Proteomes" id="UP001558713">
    <property type="component" value="Unassembled WGS sequence"/>
</dbReference>
<gene>
    <name evidence="10" type="ORF">V5N11_005048</name>
</gene>
<dbReference type="PANTHER" id="PTHR46481">
    <property type="entry name" value="ZINC FINGER BED DOMAIN-CONTAINING PROTEIN 4"/>
    <property type="match status" value="1"/>
</dbReference>
<keyword evidence="6" id="KW-0804">Transcription</keyword>